<dbReference type="AlphaFoldDB" id="A0A411ZHK0"/>
<sequence length="155" mass="16766">MHKSTIHRFEDIIDYELLEDGDLQIKGGLGSALAGGLTFGAAGAIVGASVGKKKTTSNCFSMSIKITLNSMNAPVENVNLLQMKVSKTSVAYKKAFAQAQEILSLLKIMTSSEKKHEVFETAASAADEILKFKNLLDAGIITQEEFEKKKQQLLG</sequence>
<accession>A0A411ZHK0</accession>
<feature type="domain" description="SHOCT" evidence="1">
    <location>
        <begin position="127"/>
        <end position="154"/>
    </location>
</feature>
<gene>
    <name evidence="2" type="ORF">DWZ12_16145</name>
</gene>
<evidence type="ECO:0000313" key="3">
    <source>
        <dbReference type="Proteomes" id="UP000283585"/>
    </source>
</evidence>
<protein>
    <submittedName>
        <fullName evidence="2">SHOCT domain-containing protein</fullName>
    </submittedName>
</protein>
<proteinExistence type="predicted"/>
<reference evidence="2 3" key="1">
    <citation type="submission" date="2018-08" db="EMBL/GenBank/DDBJ databases">
        <title>A genome reference for cultivated species of the human gut microbiota.</title>
        <authorList>
            <person name="Zou Y."/>
            <person name="Xue W."/>
            <person name="Luo G."/>
        </authorList>
    </citation>
    <scope>NUCLEOTIDE SEQUENCE [LARGE SCALE GENOMIC DNA]</scope>
    <source>
        <strain evidence="2 3">AF29-2BH</strain>
    </source>
</reference>
<organism evidence="2 3">
    <name type="scientific">Blautia obeum</name>
    <dbReference type="NCBI Taxonomy" id="40520"/>
    <lineage>
        <taxon>Bacteria</taxon>
        <taxon>Bacillati</taxon>
        <taxon>Bacillota</taxon>
        <taxon>Clostridia</taxon>
        <taxon>Lachnospirales</taxon>
        <taxon>Lachnospiraceae</taxon>
        <taxon>Blautia</taxon>
    </lineage>
</organism>
<evidence type="ECO:0000313" key="2">
    <source>
        <dbReference type="EMBL" id="RGQ02283.1"/>
    </source>
</evidence>
<evidence type="ECO:0000259" key="1">
    <source>
        <dbReference type="Pfam" id="PF09851"/>
    </source>
</evidence>
<name>A0A411ZHK0_9FIRM</name>
<dbReference type="Pfam" id="PF09851">
    <property type="entry name" value="SHOCT"/>
    <property type="match status" value="1"/>
</dbReference>
<dbReference type="Proteomes" id="UP000283585">
    <property type="component" value="Unassembled WGS sequence"/>
</dbReference>
<dbReference type="InterPro" id="IPR018649">
    <property type="entry name" value="SHOCT"/>
</dbReference>
<comment type="caution">
    <text evidence="2">The sequence shown here is derived from an EMBL/GenBank/DDBJ whole genome shotgun (WGS) entry which is preliminary data.</text>
</comment>
<dbReference type="EMBL" id="QRSS01000035">
    <property type="protein sequence ID" value="RGQ02283.1"/>
    <property type="molecule type" value="Genomic_DNA"/>
</dbReference>